<evidence type="ECO:0000313" key="3">
    <source>
        <dbReference type="RefSeq" id="XP_016447359.1"/>
    </source>
</evidence>
<dbReference type="InterPro" id="IPR005162">
    <property type="entry name" value="Retrotrans_gag_dom"/>
</dbReference>
<dbReference type="RefSeq" id="XP_016447359.1">
    <property type="nucleotide sequence ID" value="XM_016591873.2"/>
</dbReference>
<keyword evidence="2" id="KW-1185">Reference proteome</keyword>
<dbReference type="GeneID" id="107772374"/>
<dbReference type="KEGG" id="nta:107772374"/>
<dbReference type="OMA" id="CTINEFH"/>
<accession>A0A1S3Y595</accession>
<dbReference type="PaxDb" id="4097-A0A1S3Y595"/>
<feature type="domain" description="Retrotransposon gag" evidence="1">
    <location>
        <begin position="186"/>
        <end position="276"/>
    </location>
</feature>
<gene>
    <name evidence="3" type="primary">LOC107772374</name>
</gene>
<dbReference type="AlphaFoldDB" id="A0A1S3Y595"/>
<reference evidence="3" key="2">
    <citation type="submission" date="2025-08" db="UniProtKB">
        <authorList>
            <consortium name="RefSeq"/>
        </authorList>
    </citation>
    <scope>IDENTIFICATION</scope>
    <source>
        <tissue evidence="3">Leaf</tissue>
    </source>
</reference>
<name>A0A1S3Y595_TOBAC</name>
<dbReference type="Proteomes" id="UP000790787">
    <property type="component" value="Chromosome 3"/>
</dbReference>
<organism evidence="2 3">
    <name type="scientific">Nicotiana tabacum</name>
    <name type="common">Common tobacco</name>
    <dbReference type="NCBI Taxonomy" id="4097"/>
    <lineage>
        <taxon>Eukaryota</taxon>
        <taxon>Viridiplantae</taxon>
        <taxon>Streptophyta</taxon>
        <taxon>Embryophyta</taxon>
        <taxon>Tracheophyta</taxon>
        <taxon>Spermatophyta</taxon>
        <taxon>Magnoliopsida</taxon>
        <taxon>eudicotyledons</taxon>
        <taxon>Gunneridae</taxon>
        <taxon>Pentapetalae</taxon>
        <taxon>asterids</taxon>
        <taxon>lamiids</taxon>
        <taxon>Solanales</taxon>
        <taxon>Solanaceae</taxon>
        <taxon>Nicotianoideae</taxon>
        <taxon>Nicotianeae</taxon>
        <taxon>Nicotiana</taxon>
    </lineage>
</organism>
<dbReference type="OrthoDB" id="1304790at2759"/>
<dbReference type="Pfam" id="PF03732">
    <property type="entry name" value="Retrotrans_gag"/>
    <property type="match status" value="1"/>
</dbReference>
<dbReference type="RefSeq" id="XP_016447359.1">
    <property type="nucleotide sequence ID" value="XM_016591873.1"/>
</dbReference>
<reference evidence="2" key="1">
    <citation type="journal article" date="2014" name="Nat. Commun.">
        <title>The tobacco genome sequence and its comparison with those of tomato and potato.</title>
        <authorList>
            <person name="Sierro N."/>
            <person name="Battey J.N."/>
            <person name="Ouadi S."/>
            <person name="Bakaher N."/>
            <person name="Bovet L."/>
            <person name="Willig A."/>
            <person name="Goepfert S."/>
            <person name="Peitsch M.C."/>
            <person name="Ivanov N.V."/>
        </authorList>
    </citation>
    <scope>NUCLEOTIDE SEQUENCE [LARGE SCALE GENOMIC DNA]</scope>
</reference>
<protein>
    <submittedName>
        <fullName evidence="3">Uncharacterized protein LOC107772374 isoform X1</fullName>
    </submittedName>
    <submittedName>
        <fullName evidence="3">Uncharacterized protein isoform X1</fullName>
    </submittedName>
</protein>
<evidence type="ECO:0000259" key="1">
    <source>
        <dbReference type="Pfam" id="PF03732"/>
    </source>
</evidence>
<evidence type="ECO:0000313" key="2">
    <source>
        <dbReference type="Proteomes" id="UP000790787"/>
    </source>
</evidence>
<proteinExistence type="predicted"/>
<sequence length="323" mass="37384">MVQPIHTAIAQTQPQPHSLRLVMINTPLIQPPQSQPYVPPNLPSPYPRNTTLQPQNFPTQSLNGRFYQPTMSWNQDSPMGVMPHYLPYPQATQFPPPYYTQNAHIPPPPYHQTTYIPTLSHYQYNTNTQNHPQTQNNHTVPLPNISYTKYTKVEFPKFNGDDLRTRLYKVDPFFADEDITIQQKMKLVLLHFEEDALQWHLGYMRSRGPMPLPTWDEYLWALCDGFGAEYSDPMTELMNIKHTCSVKDYQKAFVSVMTRINLSTEYDINIFLNNLKPELSNVVKQLEWSAAAATTPQSTSPSFFPSRYSFGPYECKKCIFEAI</sequence>